<keyword evidence="12" id="KW-1185">Reference proteome</keyword>
<dbReference type="GO" id="GO:0016125">
    <property type="term" value="P:sterol metabolic process"/>
    <property type="evidence" value="ECO:0007669"/>
    <property type="project" value="UniProtKB-UniRule"/>
</dbReference>
<dbReference type="GO" id="GO:0097036">
    <property type="term" value="P:regulation of plasma membrane sterol distribution"/>
    <property type="evidence" value="ECO:0007669"/>
    <property type="project" value="UniProtKB-UniRule"/>
</dbReference>
<comment type="caution">
    <text evidence="11">The sequence shown here is derived from an EMBL/GenBank/DDBJ whole genome shotgun (WGS) entry which is preliminary data.</text>
</comment>
<keyword evidence="4 10" id="KW-0812">Transmembrane</keyword>
<dbReference type="PANTHER" id="PTHR14467">
    <property type="entry name" value="ARV1"/>
    <property type="match status" value="1"/>
</dbReference>
<organism evidence="11 12">
    <name type="scientific">Lucilia cuprina</name>
    <name type="common">Green bottle fly</name>
    <name type="synonym">Australian sheep blowfly</name>
    <dbReference type="NCBI Taxonomy" id="7375"/>
    <lineage>
        <taxon>Eukaryota</taxon>
        <taxon>Metazoa</taxon>
        <taxon>Ecdysozoa</taxon>
        <taxon>Arthropoda</taxon>
        <taxon>Hexapoda</taxon>
        <taxon>Insecta</taxon>
        <taxon>Pterygota</taxon>
        <taxon>Neoptera</taxon>
        <taxon>Endopterygota</taxon>
        <taxon>Diptera</taxon>
        <taxon>Brachycera</taxon>
        <taxon>Muscomorpha</taxon>
        <taxon>Oestroidea</taxon>
        <taxon>Calliphoridae</taxon>
        <taxon>Luciliinae</taxon>
        <taxon>Lucilia</taxon>
    </lineage>
</organism>
<dbReference type="GO" id="GO:0006665">
    <property type="term" value="P:sphingolipid metabolic process"/>
    <property type="evidence" value="ECO:0007669"/>
    <property type="project" value="TreeGrafter"/>
</dbReference>
<keyword evidence="7 10" id="KW-0445">Lipid transport</keyword>
<keyword evidence="8 10" id="KW-0443">Lipid metabolism</keyword>
<dbReference type="OrthoDB" id="2192830at2759"/>
<dbReference type="InterPro" id="IPR007290">
    <property type="entry name" value="Arv1"/>
</dbReference>
<dbReference type="EMBL" id="JRES01000760">
    <property type="protein sequence ID" value="KNC28551.1"/>
    <property type="molecule type" value="Genomic_DNA"/>
</dbReference>
<feature type="transmembrane region" description="Helical" evidence="10">
    <location>
        <begin position="114"/>
        <end position="140"/>
    </location>
</feature>
<evidence type="ECO:0000256" key="7">
    <source>
        <dbReference type="ARBA" id="ARBA00023055"/>
    </source>
</evidence>
<reference evidence="11 12" key="1">
    <citation type="journal article" date="2015" name="Nat. Commun.">
        <title>Lucilia cuprina genome unlocks parasitic fly biology to underpin future interventions.</title>
        <authorList>
            <person name="Anstead C.A."/>
            <person name="Korhonen P.K."/>
            <person name="Young N.D."/>
            <person name="Hall R.S."/>
            <person name="Jex A.R."/>
            <person name="Murali S.C."/>
            <person name="Hughes D.S."/>
            <person name="Lee S.F."/>
            <person name="Perry T."/>
            <person name="Stroehlein A.J."/>
            <person name="Ansell B.R."/>
            <person name="Breugelmans B."/>
            <person name="Hofmann A."/>
            <person name="Qu J."/>
            <person name="Dugan S."/>
            <person name="Lee S.L."/>
            <person name="Chao H."/>
            <person name="Dinh H."/>
            <person name="Han Y."/>
            <person name="Doddapaneni H.V."/>
            <person name="Worley K.C."/>
            <person name="Muzny D.M."/>
            <person name="Ioannidis P."/>
            <person name="Waterhouse R.M."/>
            <person name="Zdobnov E.M."/>
            <person name="James P.J."/>
            <person name="Bagnall N.H."/>
            <person name="Kotze A.C."/>
            <person name="Gibbs R.A."/>
            <person name="Richards S."/>
            <person name="Batterham P."/>
            <person name="Gasser R.B."/>
        </authorList>
    </citation>
    <scope>NUCLEOTIDE SEQUENCE [LARGE SCALE GENOMIC DNA]</scope>
    <source>
        <strain evidence="11 12">LS</strain>
        <tissue evidence="11">Full body</tissue>
    </source>
</reference>
<keyword evidence="9 10" id="KW-0472">Membrane</keyword>
<keyword evidence="5 10" id="KW-0256">Endoplasmic reticulum</keyword>
<dbReference type="OMA" id="KLYWKVS"/>
<gene>
    <name evidence="11" type="ORF">FF38_05745</name>
</gene>
<feature type="transmembrane region" description="Helical" evidence="10">
    <location>
        <begin position="152"/>
        <end position="177"/>
    </location>
</feature>
<evidence type="ECO:0000256" key="4">
    <source>
        <dbReference type="ARBA" id="ARBA00022692"/>
    </source>
</evidence>
<feature type="transmembrane region" description="Helical" evidence="10">
    <location>
        <begin position="197"/>
        <end position="225"/>
    </location>
</feature>
<comment type="similarity">
    <text evidence="2 10">Belongs to the ARV1 family.</text>
</comment>
<proteinExistence type="inferred from homology"/>
<name>A0A0L0C8E7_LUCCU</name>
<dbReference type="AlphaFoldDB" id="A0A0L0C8E7"/>
<evidence type="ECO:0000256" key="3">
    <source>
        <dbReference type="ARBA" id="ARBA00022448"/>
    </source>
</evidence>
<feature type="transmembrane region" description="Helical" evidence="10">
    <location>
        <begin position="76"/>
        <end position="94"/>
    </location>
</feature>
<dbReference type="GO" id="GO:0005789">
    <property type="term" value="C:endoplasmic reticulum membrane"/>
    <property type="evidence" value="ECO:0007669"/>
    <property type="project" value="UniProtKB-SubCell"/>
</dbReference>
<sequence>MSKTKDVPTYVCINCGQKVKELFKKYSNTVKTVNCEKCHHIADKYIEFEPVIILVDSMLLSQQAYRHALFNRDFKLFWKLSLMLLLLESFTLWREKREQSHDDISQSILVNEHGFYLCCGQNICDYLLSTLLLLLASIALRKNMIFNMGLKSFGFVLLKANVLANFSKFFLLPIILWRENTTDFGAALHRTLVMGHHLFSLIFVYVVVTRFRVLQAALIVLPVYIIKEFIMQNLSVYMEEQFSES</sequence>
<dbReference type="Pfam" id="PF04161">
    <property type="entry name" value="Arv1"/>
    <property type="match status" value="1"/>
</dbReference>
<dbReference type="Proteomes" id="UP000037069">
    <property type="component" value="Unassembled WGS sequence"/>
</dbReference>
<dbReference type="GO" id="GO:0005794">
    <property type="term" value="C:Golgi apparatus"/>
    <property type="evidence" value="ECO:0007669"/>
    <property type="project" value="TreeGrafter"/>
</dbReference>
<comment type="subcellular location">
    <subcellularLocation>
        <location evidence="1 10">Endoplasmic reticulum membrane</location>
        <topology evidence="1 10">Multi-pass membrane protein</topology>
    </subcellularLocation>
</comment>
<evidence type="ECO:0000256" key="10">
    <source>
        <dbReference type="RuleBase" id="RU368065"/>
    </source>
</evidence>
<accession>A0A0L0C8E7</accession>
<evidence type="ECO:0000256" key="2">
    <source>
        <dbReference type="ARBA" id="ARBA00009187"/>
    </source>
</evidence>
<evidence type="ECO:0000256" key="8">
    <source>
        <dbReference type="ARBA" id="ARBA00023098"/>
    </source>
</evidence>
<keyword evidence="3 10" id="KW-0813">Transport</keyword>
<evidence type="ECO:0000313" key="12">
    <source>
        <dbReference type="Proteomes" id="UP000037069"/>
    </source>
</evidence>
<keyword evidence="6 10" id="KW-1133">Transmembrane helix</keyword>
<evidence type="ECO:0000256" key="1">
    <source>
        <dbReference type="ARBA" id="ARBA00004477"/>
    </source>
</evidence>
<dbReference type="PANTHER" id="PTHR14467:SF0">
    <property type="entry name" value="PROTEIN ARV1"/>
    <property type="match status" value="1"/>
</dbReference>
<evidence type="ECO:0000256" key="9">
    <source>
        <dbReference type="ARBA" id="ARBA00023136"/>
    </source>
</evidence>
<dbReference type="GO" id="GO:0032541">
    <property type="term" value="C:cortical endoplasmic reticulum"/>
    <property type="evidence" value="ECO:0007669"/>
    <property type="project" value="TreeGrafter"/>
</dbReference>
<evidence type="ECO:0000256" key="5">
    <source>
        <dbReference type="ARBA" id="ARBA00022824"/>
    </source>
</evidence>
<protein>
    <recommendedName>
        <fullName evidence="10">Protein ARV</fullName>
    </recommendedName>
</protein>
<dbReference type="STRING" id="7375.A0A0L0C8E7"/>
<evidence type="ECO:0000256" key="6">
    <source>
        <dbReference type="ARBA" id="ARBA00022989"/>
    </source>
</evidence>
<dbReference type="GO" id="GO:0032366">
    <property type="term" value="P:intracellular sterol transport"/>
    <property type="evidence" value="ECO:0007669"/>
    <property type="project" value="UniProtKB-UniRule"/>
</dbReference>
<comment type="function">
    <text evidence="10">Mediator of sterol homeostasis involved in sterol uptake, trafficking and distribution into membranes.</text>
</comment>
<evidence type="ECO:0000313" key="11">
    <source>
        <dbReference type="EMBL" id="KNC28551.1"/>
    </source>
</evidence>